<gene>
    <name evidence="1" type="ORF">E4L96_07560</name>
</gene>
<dbReference type="OrthoDB" id="9800597at2"/>
<evidence type="ECO:0000313" key="1">
    <source>
        <dbReference type="EMBL" id="TFW22582.1"/>
    </source>
</evidence>
<dbReference type="Proteomes" id="UP000298438">
    <property type="component" value="Unassembled WGS sequence"/>
</dbReference>
<comment type="caution">
    <text evidence="1">The sequence shown here is derived from an EMBL/GenBank/DDBJ whole genome shotgun (WGS) entry which is preliminary data.</text>
</comment>
<dbReference type="SUPFAM" id="SSF52833">
    <property type="entry name" value="Thioredoxin-like"/>
    <property type="match status" value="1"/>
</dbReference>
<dbReference type="CDD" id="cd02980">
    <property type="entry name" value="TRX_Fd_family"/>
    <property type="match status" value="1"/>
</dbReference>
<keyword evidence="2" id="KW-1185">Reference proteome</keyword>
<evidence type="ECO:0000313" key="2">
    <source>
        <dbReference type="Proteomes" id="UP000298438"/>
    </source>
</evidence>
<sequence length="105" mass="11990">MSDESFYKHHVFFCMNVREDGRRSCGEHGAADAQKHAKKRIKQMDMNGQGKVRINQSGCLDRCEEGPCLVVYPEGVWYTYVDTEDIDDIIDSHLIGGKPVDRLKI</sequence>
<organism evidence="1 2">
    <name type="scientific">Zemynaea arenosa</name>
    <dbReference type="NCBI Taxonomy" id="2561931"/>
    <lineage>
        <taxon>Bacteria</taxon>
        <taxon>Pseudomonadati</taxon>
        <taxon>Pseudomonadota</taxon>
        <taxon>Betaproteobacteria</taxon>
        <taxon>Burkholderiales</taxon>
        <taxon>Oxalobacteraceae</taxon>
        <taxon>Telluria group</taxon>
        <taxon>Zemynaea</taxon>
    </lineage>
</organism>
<dbReference type="InterPro" id="IPR036249">
    <property type="entry name" value="Thioredoxin-like_sf"/>
</dbReference>
<accession>A0A4Y9SFV0</accession>
<dbReference type="EMBL" id="SPVF01000105">
    <property type="protein sequence ID" value="TFW22582.1"/>
    <property type="molecule type" value="Genomic_DNA"/>
</dbReference>
<name>A0A4Y9SFV0_9BURK</name>
<dbReference type="AlphaFoldDB" id="A0A4Y9SFV0"/>
<reference evidence="1 2" key="1">
    <citation type="submission" date="2019-03" db="EMBL/GenBank/DDBJ databases">
        <title>Draft Genome Sequence of Massilia arenosa sp. nov., a Novel Massilia Species Isolated from a Sandy-loam Maize Soil.</title>
        <authorList>
            <person name="Raths R."/>
            <person name="Peta V."/>
            <person name="Bucking H."/>
        </authorList>
    </citation>
    <scope>NUCLEOTIDE SEQUENCE [LARGE SCALE GENOMIC DNA]</scope>
    <source>
        <strain evidence="1 2">MC02</strain>
    </source>
</reference>
<proteinExistence type="predicted"/>
<protein>
    <submittedName>
        <fullName evidence="1">(2Fe-2S) ferredoxin domain-containing protein</fullName>
    </submittedName>
</protein>
<dbReference type="RefSeq" id="WP_135206605.1">
    <property type="nucleotide sequence ID" value="NZ_SPVF01000105.1"/>
</dbReference>
<dbReference type="Gene3D" id="3.40.30.10">
    <property type="entry name" value="Glutaredoxin"/>
    <property type="match status" value="1"/>
</dbReference>